<dbReference type="InterPro" id="IPR035892">
    <property type="entry name" value="C2_domain_sf"/>
</dbReference>
<dbReference type="SUPFAM" id="SSF49562">
    <property type="entry name" value="C2 domain (Calcium/lipid-binding domain, CaLB)"/>
    <property type="match status" value="1"/>
</dbReference>
<name>A0A8J7TCW3_ATRSP</name>
<dbReference type="PANTHER" id="PTHR10336:SF102">
    <property type="entry name" value="INACTIVE PHOSPHOLIPASE C-LIKE PROTEIN 1"/>
    <property type="match status" value="1"/>
</dbReference>
<evidence type="ECO:0000259" key="8">
    <source>
        <dbReference type="PROSITE" id="PS50008"/>
    </source>
</evidence>
<feature type="domain" description="C2" evidence="7">
    <location>
        <begin position="702"/>
        <end position="831"/>
    </location>
</feature>
<reference evidence="9" key="1">
    <citation type="journal article" date="2021" name="Cell">
        <title>Tracing the genetic footprints of vertebrate landing in non-teleost ray-finned fishes.</title>
        <authorList>
            <person name="Bi X."/>
            <person name="Wang K."/>
            <person name="Yang L."/>
            <person name="Pan H."/>
            <person name="Jiang H."/>
            <person name="Wei Q."/>
            <person name="Fang M."/>
            <person name="Yu H."/>
            <person name="Zhu C."/>
            <person name="Cai Y."/>
            <person name="He Y."/>
            <person name="Gan X."/>
            <person name="Zeng H."/>
            <person name="Yu D."/>
            <person name="Zhu Y."/>
            <person name="Jiang H."/>
            <person name="Qiu Q."/>
            <person name="Yang H."/>
            <person name="Zhang Y.E."/>
            <person name="Wang W."/>
            <person name="Zhu M."/>
            <person name="He S."/>
            <person name="Zhang G."/>
        </authorList>
    </citation>
    <scope>NUCLEOTIDE SEQUENCE</scope>
    <source>
        <strain evidence="9">Allg_001</strain>
    </source>
</reference>
<keyword evidence="10" id="KW-1185">Reference proteome</keyword>
<evidence type="ECO:0000313" key="10">
    <source>
        <dbReference type="Proteomes" id="UP000736164"/>
    </source>
</evidence>
<feature type="non-terminal residue" evidence="9">
    <location>
        <position position="1038"/>
    </location>
</feature>
<dbReference type="Pfam" id="PF09279">
    <property type="entry name" value="EF-hand_like"/>
    <property type="match status" value="1"/>
</dbReference>
<dbReference type="SMART" id="SM00239">
    <property type="entry name" value="C2"/>
    <property type="match status" value="1"/>
</dbReference>
<dbReference type="GO" id="GO:0007214">
    <property type="term" value="P:gamma-aminobutyric acid signaling pathway"/>
    <property type="evidence" value="ECO:0007669"/>
    <property type="project" value="TreeGrafter"/>
</dbReference>
<dbReference type="GO" id="GO:0005737">
    <property type="term" value="C:cytoplasm"/>
    <property type="evidence" value="ECO:0007669"/>
    <property type="project" value="UniProtKB-SubCell"/>
</dbReference>
<gene>
    <name evidence="9" type="primary">Plcl1</name>
    <name evidence="9" type="ORF">GTO95_0001180</name>
</gene>
<dbReference type="Gene3D" id="1.10.238.10">
    <property type="entry name" value="EF-hand"/>
    <property type="match status" value="1"/>
</dbReference>
<dbReference type="FunFam" id="2.60.40.150:FF:000017">
    <property type="entry name" value="Phosphoinositide phospholipase C"/>
    <property type="match status" value="1"/>
</dbReference>
<evidence type="ECO:0000259" key="7">
    <source>
        <dbReference type="PROSITE" id="PS50004"/>
    </source>
</evidence>
<dbReference type="InterPro" id="IPR001192">
    <property type="entry name" value="PI-PLC_fam"/>
</dbReference>
<dbReference type="Gene3D" id="3.20.20.190">
    <property type="entry name" value="Phosphatidylinositol (PI) phosphodiesterase"/>
    <property type="match status" value="1"/>
</dbReference>
<dbReference type="GO" id="GO:0016042">
    <property type="term" value="P:lipid catabolic process"/>
    <property type="evidence" value="ECO:0007669"/>
    <property type="project" value="UniProtKB-KW"/>
</dbReference>
<dbReference type="FunFam" id="2.30.29.30:FF:000025">
    <property type="entry name" value="Phosphoinositide phospholipase C"/>
    <property type="match status" value="1"/>
</dbReference>
<dbReference type="Pfam" id="PF00387">
    <property type="entry name" value="PI-PLC-Y"/>
    <property type="match status" value="1"/>
</dbReference>
<dbReference type="Gene3D" id="2.30.29.30">
    <property type="entry name" value="Pleckstrin-homology domain (PH domain)/Phosphotyrosine-binding domain (PTB)"/>
    <property type="match status" value="1"/>
</dbReference>
<dbReference type="Proteomes" id="UP000736164">
    <property type="component" value="Unassembled WGS sequence"/>
</dbReference>
<dbReference type="GO" id="GO:0004435">
    <property type="term" value="F:phosphatidylinositol-4,5-bisphosphate phospholipase C activity"/>
    <property type="evidence" value="ECO:0007669"/>
    <property type="project" value="UniProtKB-EC"/>
</dbReference>
<protein>
    <recommendedName>
        <fullName evidence="5">Phosphoinositide phospholipase C</fullName>
        <ecNumber evidence="5">3.1.4.11</ecNumber>
    </recommendedName>
</protein>
<evidence type="ECO:0000256" key="5">
    <source>
        <dbReference type="RuleBase" id="RU361133"/>
    </source>
</evidence>
<dbReference type="FunFam" id="1.10.238.10:FF:000005">
    <property type="entry name" value="Phosphoinositide phospholipase C"/>
    <property type="match status" value="1"/>
</dbReference>
<dbReference type="AlphaFoldDB" id="A0A8J7TCW3"/>
<dbReference type="SMART" id="SM00149">
    <property type="entry name" value="PLCYc"/>
    <property type="match status" value="1"/>
</dbReference>
<dbReference type="PROSITE" id="PS50007">
    <property type="entry name" value="PIPLC_X_DOMAIN"/>
    <property type="match status" value="1"/>
</dbReference>
<dbReference type="Pfam" id="PF16457">
    <property type="entry name" value="PH_12"/>
    <property type="match status" value="1"/>
</dbReference>
<evidence type="ECO:0000256" key="6">
    <source>
        <dbReference type="SAM" id="SignalP"/>
    </source>
</evidence>
<dbReference type="SUPFAM" id="SSF51695">
    <property type="entry name" value="PLC-like phosphodiesterases"/>
    <property type="match status" value="1"/>
</dbReference>
<feature type="signal peptide" evidence="6">
    <location>
        <begin position="1"/>
        <end position="29"/>
    </location>
</feature>
<keyword evidence="5" id="KW-0442">Lipid degradation</keyword>
<keyword evidence="2" id="KW-0963">Cytoplasm</keyword>
<dbReference type="PRINTS" id="PR00390">
    <property type="entry name" value="PHPHLIPASEC"/>
</dbReference>
<dbReference type="CDD" id="cd13364">
    <property type="entry name" value="PH_PLC_eta"/>
    <property type="match status" value="1"/>
</dbReference>
<keyword evidence="6" id="KW-0732">Signal</keyword>
<dbReference type="PANTHER" id="PTHR10336">
    <property type="entry name" value="PHOSPHOINOSITIDE-SPECIFIC PHOSPHOLIPASE C FAMILY PROTEIN"/>
    <property type="match status" value="1"/>
</dbReference>
<dbReference type="InterPro" id="IPR000909">
    <property type="entry name" value="PLipase_C_PInositol-sp_X_dom"/>
</dbReference>
<feature type="non-terminal residue" evidence="9">
    <location>
        <position position="1"/>
    </location>
</feature>
<dbReference type="PROSITE" id="PS50004">
    <property type="entry name" value="C2"/>
    <property type="match status" value="1"/>
</dbReference>
<dbReference type="PROSITE" id="PS50008">
    <property type="entry name" value="PIPLC_Y_DOMAIN"/>
    <property type="match status" value="1"/>
</dbReference>
<comment type="subcellular location">
    <subcellularLocation>
        <location evidence="1">Cytoplasm</location>
    </subcellularLocation>
</comment>
<evidence type="ECO:0000256" key="1">
    <source>
        <dbReference type="ARBA" id="ARBA00004496"/>
    </source>
</evidence>
<dbReference type="InterPro" id="IPR001849">
    <property type="entry name" value="PH_domain"/>
</dbReference>
<dbReference type="SUPFAM" id="SSF50729">
    <property type="entry name" value="PH domain-like"/>
    <property type="match status" value="1"/>
</dbReference>
<comment type="catalytic activity">
    <reaction evidence="5">
        <text>a 1,2-diacyl-sn-glycero-3-phospho-(1D-myo-inositol-4,5-bisphosphate) + H2O = 1D-myo-inositol 1,4,5-trisphosphate + a 1,2-diacyl-sn-glycerol + H(+)</text>
        <dbReference type="Rhea" id="RHEA:33179"/>
        <dbReference type="ChEBI" id="CHEBI:15377"/>
        <dbReference type="ChEBI" id="CHEBI:15378"/>
        <dbReference type="ChEBI" id="CHEBI:17815"/>
        <dbReference type="ChEBI" id="CHEBI:58456"/>
        <dbReference type="ChEBI" id="CHEBI:203600"/>
        <dbReference type="EC" id="3.1.4.11"/>
    </reaction>
</comment>
<dbReference type="InterPro" id="IPR017946">
    <property type="entry name" value="PLC-like_Pdiesterase_TIM-brl"/>
</dbReference>
<dbReference type="InterPro" id="IPR011993">
    <property type="entry name" value="PH-like_dom_sf"/>
</dbReference>
<evidence type="ECO:0000256" key="2">
    <source>
        <dbReference type="ARBA" id="ARBA00022490"/>
    </source>
</evidence>
<evidence type="ECO:0000256" key="3">
    <source>
        <dbReference type="ARBA" id="ARBA00022553"/>
    </source>
</evidence>
<accession>A0A8J7TCW3</accession>
<keyword evidence="3" id="KW-0597">Phosphoprotein</keyword>
<dbReference type="GO" id="GO:0051209">
    <property type="term" value="P:release of sequestered calcium ion into cytosol"/>
    <property type="evidence" value="ECO:0007669"/>
    <property type="project" value="TreeGrafter"/>
</dbReference>
<dbReference type="InterPro" id="IPR001711">
    <property type="entry name" value="PLipase_C_Pinositol-sp_Y"/>
</dbReference>
<keyword evidence="5" id="KW-0443">Lipid metabolism</keyword>
<dbReference type="InterPro" id="IPR015359">
    <property type="entry name" value="PLC_EF-hand-like"/>
</dbReference>
<dbReference type="SMART" id="SM00148">
    <property type="entry name" value="PLCXc"/>
    <property type="match status" value="1"/>
</dbReference>
<sequence>MCKGVCVRVSVRLCSVCACICGCVRECVCVYLCACVRVCKGVCVRVSVRLCDPSAQKAAGSRKKTVSFSSMPSEKKVSSAADCLAFMQCGCELKKVRPNSRIYSRFYTLDPDLRCLRWEPSKKEGDRARLDIASIREVRTGKSTDTFRHHGPAEQLADEAAFSIIHGDGYQSLDLAALSADVANIWVTGLRFLLSHPGPGGGEALEGSPGSAMRAAWLAEEFRRADEDGFGIVPEDTAVGTVCRLCPGVKETRVRLKFKEIQCRKEKLTSRVTLEEFQEAFCELCTRPDVYFLLAQLSKERESLDAQDLRLFLETEQGLALATPEACLDIIRRHEPSAQGRERGLLGVDGFTRFLLSPECQLFDPEHRRVCQDMALPLSHYYISTSHRSHLVGDQVQGPLDLAGLVRALKMGCRCLELAASDGADGEPVLGDRFHQQQHQRAGANVAPIALRGALEVVNKYAFLSSPFPLLLYLCQRCSPGQQRTLAQLLHKAFGGRLYTPEPGVGAGAFKKKHFITAVLFIITNGIIVKLKAAFNKIEEVIRQPWIPSLLFYMALNSPPVLRRNGYPENHRQWRAPVLPLCDMRTKAHQQRQKPVRIFKMTVVNAFAPFWALCSLGEGEARRLASDTPEELVAHTKRHLSRVRPSAVRLDSSNPNPQDFWKCGCQLVAMNFQTAGAMMDLHAGRFAQNGGCGYVLRPAVMRDEVSYFSANSKGCVPGVPPQTLRIKVISGHSFPKPQGAGAKGEVIDPYVVLELHGIPADCAEQRTRTAAQNQDDPLFDETFEFTVNLPELALLRFVVLDDDYIGDDFIGQYTIAFECLQPGYRTVPLLSLTGEPLPRAALFVHVAVTNRRGGGKAQRRGLSVRRARRSREHVSLRHTGIRPLDEAFRPAATPLREATDLRENTQNATVCFKELCGLPPASNLKQCIQSLAARLQTPEGPPCATLVLKEGYPCLEPLGSLLDTTRKLLTAYDTMISEHKQLIENADGVWEKIAQVQRDGMEFHEELQKLGEREGLKERKLSKAVESFTWNITVLKVK</sequence>
<comment type="caution">
    <text evidence="9">The sequence shown here is derived from an EMBL/GenBank/DDBJ whole genome shotgun (WGS) entry which is preliminary data.</text>
</comment>
<dbReference type="SUPFAM" id="SSF47473">
    <property type="entry name" value="EF-hand"/>
    <property type="match status" value="1"/>
</dbReference>
<feature type="chain" id="PRO_5035235708" description="Phosphoinositide phospholipase C" evidence="6">
    <location>
        <begin position="30"/>
        <end position="1038"/>
    </location>
</feature>
<dbReference type="Gene3D" id="2.60.40.150">
    <property type="entry name" value="C2 domain"/>
    <property type="match status" value="1"/>
</dbReference>
<evidence type="ECO:0000313" key="9">
    <source>
        <dbReference type="EMBL" id="MBN3318633.1"/>
    </source>
</evidence>
<dbReference type="Pfam" id="PF00388">
    <property type="entry name" value="PI-PLC-X"/>
    <property type="match status" value="1"/>
</dbReference>
<dbReference type="GO" id="GO:0032228">
    <property type="term" value="P:regulation of synaptic transmission, GABAergic"/>
    <property type="evidence" value="ECO:0007669"/>
    <property type="project" value="TreeGrafter"/>
</dbReference>
<proteinExistence type="predicted"/>
<dbReference type="InterPro" id="IPR011992">
    <property type="entry name" value="EF-hand-dom_pair"/>
</dbReference>
<dbReference type="InterPro" id="IPR000008">
    <property type="entry name" value="C2_dom"/>
</dbReference>
<dbReference type="EC" id="3.1.4.11" evidence="5"/>
<dbReference type="Pfam" id="PF00168">
    <property type="entry name" value="C2"/>
    <property type="match status" value="1"/>
</dbReference>
<dbReference type="EMBL" id="JAAWVO010040638">
    <property type="protein sequence ID" value="MBN3318633.1"/>
    <property type="molecule type" value="Genomic_DNA"/>
</dbReference>
<keyword evidence="5" id="KW-0378">Hydrolase</keyword>
<dbReference type="CDD" id="cd00275">
    <property type="entry name" value="C2_PLC_like"/>
    <property type="match status" value="1"/>
</dbReference>
<feature type="domain" description="PI-PLC Y-box" evidence="8">
    <location>
        <begin position="595"/>
        <end position="702"/>
    </location>
</feature>
<dbReference type="GO" id="GO:0048015">
    <property type="term" value="P:phosphatidylinositol-mediated signaling"/>
    <property type="evidence" value="ECO:0007669"/>
    <property type="project" value="TreeGrafter"/>
</dbReference>
<dbReference type="SMART" id="SM00233">
    <property type="entry name" value="PH"/>
    <property type="match status" value="1"/>
</dbReference>
<keyword evidence="4" id="KW-0807">Transducer</keyword>
<evidence type="ECO:0000256" key="4">
    <source>
        <dbReference type="ARBA" id="ARBA00023224"/>
    </source>
</evidence>
<organism evidence="9 10">
    <name type="scientific">Atractosteus spatula</name>
    <name type="common">Alligator gar</name>
    <name type="synonym">Lepisosteus spatula</name>
    <dbReference type="NCBI Taxonomy" id="7917"/>
    <lineage>
        <taxon>Eukaryota</taxon>
        <taxon>Metazoa</taxon>
        <taxon>Chordata</taxon>
        <taxon>Craniata</taxon>
        <taxon>Vertebrata</taxon>
        <taxon>Euteleostomi</taxon>
        <taxon>Actinopterygii</taxon>
        <taxon>Neopterygii</taxon>
        <taxon>Holostei</taxon>
        <taxon>Semionotiformes</taxon>
        <taxon>Lepisosteidae</taxon>
        <taxon>Atractosteus</taxon>
    </lineage>
</organism>
<dbReference type="GO" id="GO:0046488">
    <property type="term" value="P:phosphatidylinositol metabolic process"/>
    <property type="evidence" value="ECO:0007669"/>
    <property type="project" value="TreeGrafter"/>
</dbReference>